<name>A0ABN3F094_9ACTN</name>
<dbReference type="Proteomes" id="UP001500305">
    <property type="component" value="Unassembled WGS sequence"/>
</dbReference>
<comment type="caution">
    <text evidence="2">The sequence shown here is derived from an EMBL/GenBank/DDBJ whole genome shotgun (WGS) entry which is preliminary data.</text>
</comment>
<sequence>MNWITCEERVPGAYRDTHDSLAGSTASRERRVERSFLFLRRSGPVGRLWVQTQVGPGERGPPQRGRRPRLPALEDRVPAHRPRGLPARRPGPHPRPQTHPARHPNVTADLLDRLLTDPEPEAAEDAAANPMLSRARMDRILAEASL</sequence>
<keyword evidence="3" id="KW-1185">Reference proteome</keyword>
<proteinExistence type="predicted"/>
<gene>
    <name evidence="2" type="ORF">GCM10010430_77460</name>
</gene>
<evidence type="ECO:0000313" key="3">
    <source>
        <dbReference type="Proteomes" id="UP001500305"/>
    </source>
</evidence>
<dbReference type="EMBL" id="BAAATR010000071">
    <property type="protein sequence ID" value="GAA2279925.1"/>
    <property type="molecule type" value="Genomic_DNA"/>
</dbReference>
<evidence type="ECO:0000256" key="1">
    <source>
        <dbReference type="SAM" id="MobiDB-lite"/>
    </source>
</evidence>
<organism evidence="2 3">
    <name type="scientific">Kitasatospora cystarginea</name>
    <dbReference type="NCBI Taxonomy" id="58350"/>
    <lineage>
        <taxon>Bacteria</taxon>
        <taxon>Bacillati</taxon>
        <taxon>Actinomycetota</taxon>
        <taxon>Actinomycetes</taxon>
        <taxon>Kitasatosporales</taxon>
        <taxon>Streptomycetaceae</taxon>
        <taxon>Kitasatospora</taxon>
    </lineage>
</organism>
<evidence type="ECO:0000313" key="2">
    <source>
        <dbReference type="EMBL" id="GAA2279925.1"/>
    </source>
</evidence>
<feature type="region of interest" description="Disordered" evidence="1">
    <location>
        <begin position="49"/>
        <end position="132"/>
    </location>
</feature>
<protein>
    <submittedName>
        <fullName evidence="2">Uncharacterized protein</fullName>
    </submittedName>
</protein>
<accession>A0ABN3F094</accession>
<reference evidence="2 3" key="1">
    <citation type="journal article" date="2019" name="Int. J. Syst. Evol. Microbiol.">
        <title>The Global Catalogue of Microorganisms (GCM) 10K type strain sequencing project: providing services to taxonomists for standard genome sequencing and annotation.</title>
        <authorList>
            <consortium name="The Broad Institute Genomics Platform"/>
            <consortium name="The Broad Institute Genome Sequencing Center for Infectious Disease"/>
            <person name="Wu L."/>
            <person name="Ma J."/>
        </authorList>
    </citation>
    <scope>NUCLEOTIDE SEQUENCE [LARGE SCALE GENOMIC DNA]</scope>
    <source>
        <strain evidence="2 3">JCM 7356</strain>
    </source>
</reference>